<dbReference type="HOGENOM" id="CLU_1490990_0_0_1"/>
<dbReference type="GO" id="GO:0050664">
    <property type="term" value="F:oxidoreductase activity, acting on NAD(P)H, oxygen as acceptor"/>
    <property type="evidence" value="ECO:0007669"/>
    <property type="project" value="InterPro"/>
</dbReference>
<dbReference type="STRING" id="81972.D7LK88"/>
<dbReference type="InterPro" id="IPR013623">
    <property type="entry name" value="NADPH_Ox"/>
</dbReference>
<feature type="domain" description="EF-hand" evidence="2">
    <location>
        <begin position="79"/>
        <end position="104"/>
    </location>
</feature>
<dbReference type="AlphaFoldDB" id="D7LK88"/>
<evidence type="ECO:0000256" key="1">
    <source>
        <dbReference type="ARBA" id="ARBA00022837"/>
    </source>
</evidence>
<dbReference type="PROSITE" id="PS00018">
    <property type="entry name" value="EF_HAND_1"/>
    <property type="match status" value="1"/>
</dbReference>
<keyword evidence="1" id="KW-0106">Calcium</keyword>
<organism evidence="4">
    <name type="scientific">Arabidopsis lyrata subsp. lyrata</name>
    <name type="common">Lyre-leaved rock-cress</name>
    <dbReference type="NCBI Taxonomy" id="81972"/>
    <lineage>
        <taxon>Eukaryota</taxon>
        <taxon>Viridiplantae</taxon>
        <taxon>Streptophyta</taxon>
        <taxon>Embryophyta</taxon>
        <taxon>Tracheophyta</taxon>
        <taxon>Spermatophyta</taxon>
        <taxon>Magnoliopsida</taxon>
        <taxon>eudicotyledons</taxon>
        <taxon>Gunneridae</taxon>
        <taxon>Pentapetalae</taxon>
        <taxon>rosids</taxon>
        <taxon>malvids</taxon>
        <taxon>Brassicales</taxon>
        <taxon>Brassicaceae</taxon>
        <taxon>Camelineae</taxon>
        <taxon>Arabidopsis</taxon>
    </lineage>
</organism>
<protein>
    <recommendedName>
        <fullName evidence="2">EF-hand domain-containing protein</fullName>
    </recommendedName>
</protein>
<dbReference type="GO" id="GO:0004601">
    <property type="term" value="F:peroxidase activity"/>
    <property type="evidence" value="ECO:0007669"/>
    <property type="project" value="InterPro"/>
</dbReference>
<sequence>MRNTTSHMSKSTAAASLKRLKMIIRPTEGDWTAVERRFDMMTKNTGGLLTCSKFCECIGINSKEFALELFYALAFGKTKIADKDDDGRLTKDEVREFISLIASANNMSTIKNKADEYAAQIMDEFDPDEFEYITELETQCVTSTEETEKPTMLKRWNKVIEAISSSSLTIIDVEIVKQDLR</sequence>
<gene>
    <name evidence="3" type="ORF">ARALYDRAFT_344663</name>
</gene>
<dbReference type="EMBL" id="GL348716">
    <property type="protein sequence ID" value="EFH55444.1"/>
    <property type="molecule type" value="Genomic_DNA"/>
</dbReference>
<dbReference type="eggNOG" id="KOG0039">
    <property type="taxonomic scope" value="Eukaryota"/>
</dbReference>
<dbReference type="Gramene" id="fgenesh1_pg.C_scaffold_4001005">
    <property type="protein sequence ID" value="fgenesh1_pg.C_scaffold_4001005"/>
    <property type="gene ID" value="fgenesh1_pg.C_scaffold_4001005"/>
</dbReference>
<proteinExistence type="predicted"/>
<reference evidence="4" key="1">
    <citation type="journal article" date="2011" name="Nat. Genet.">
        <title>The Arabidopsis lyrata genome sequence and the basis of rapid genome size change.</title>
        <authorList>
            <person name="Hu T.T."/>
            <person name="Pattyn P."/>
            <person name="Bakker E.G."/>
            <person name="Cao J."/>
            <person name="Cheng J.-F."/>
            <person name="Clark R.M."/>
            <person name="Fahlgren N."/>
            <person name="Fawcett J.A."/>
            <person name="Grimwood J."/>
            <person name="Gundlach H."/>
            <person name="Haberer G."/>
            <person name="Hollister J.D."/>
            <person name="Ossowski S."/>
            <person name="Ottilar R.P."/>
            <person name="Salamov A.A."/>
            <person name="Schneeberger K."/>
            <person name="Spannagl M."/>
            <person name="Wang X."/>
            <person name="Yang L."/>
            <person name="Nasrallah M.E."/>
            <person name="Bergelson J."/>
            <person name="Carrington J.C."/>
            <person name="Gaut B.S."/>
            <person name="Schmutz J."/>
            <person name="Mayer K.F.X."/>
            <person name="Van de Peer Y."/>
            <person name="Grigoriev I.V."/>
            <person name="Nordborg M."/>
            <person name="Weigel D."/>
            <person name="Guo Y.-L."/>
        </authorList>
    </citation>
    <scope>NUCLEOTIDE SEQUENCE [LARGE SCALE GENOMIC DNA]</scope>
    <source>
        <strain evidence="4">cv. MN47</strain>
    </source>
</reference>
<dbReference type="InterPro" id="IPR018247">
    <property type="entry name" value="EF_Hand_1_Ca_BS"/>
</dbReference>
<dbReference type="PROSITE" id="PS50222">
    <property type="entry name" value="EF_HAND_2"/>
    <property type="match status" value="1"/>
</dbReference>
<dbReference type="InterPro" id="IPR002048">
    <property type="entry name" value="EF_hand_dom"/>
</dbReference>
<evidence type="ECO:0000259" key="2">
    <source>
        <dbReference type="PROSITE" id="PS50222"/>
    </source>
</evidence>
<dbReference type="GO" id="GO:0005509">
    <property type="term" value="F:calcium ion binding"/>
    <property type="evidence" value="ECO:0007669"/>
    <property type="project" value="InterPro"/>
</dbReference>
<dbReference type="Proteomes" id="UP000008694">
    <property type="component" value="Unassembled WGS sequence"/>
</dbReference>
<accession>D7LK88</accession>
<dbReference type="Pfam" id="PF08414">
    <property type="entry name" value="NADPH_Ox"/>
    <property type="match status" value="1"/>
</dbReference>
<keyword evidence="4" id="KW-1185">Reference proteome</keyword>
<evidence type="ECO:0000313" key="4">
    <source>
        <dbReference type="Proteomes" id="UP000008694"/>
    </source>
</evidence>
<dbReference type="SUPFAM" id="SSF47473">
    <property type="entry name" value="EF-hand"/>
    <property type="match status" value="1"/>
</dbReference>
<dbReference type="InterPro" id="IPR011992">
    <property type="entry name" value="EF-hand-dom_pair"/>
</dbReference>
<dbReference type="Gene3D" id="1.10.238.10">
    <property type="entry name" value="EF-hand"/>
    <property type="match status" value="1"/>
</dbReference>
<evidence type="ECO:0000313" key="3">
    <source>
        <dbReference type="EMBL" id="EFH55444.1"/>
    </source>
</evidence>
<name>D7LK88_ARALL</name>